<feature type="domain" description="Glycoside hydrolase family 9" evidence="5">
    <location>
        <begin position="1"/>
        <end position="404"/>
    </location>
</feature>
<dbReference type="Gene3D" id="1.50.10.10">
    <property type="match status" value="1"/>
</dbReference>
<dbReference type="PROSITE" id="PS00698">
    <property type="entry name" value="GH9_3"/>
    <property type="match status" value="1"/>
</dbReference>
<keyword evidence="4" id="KW-0624">Polysaccharide degradation</keyword>
<proteinExistence type="predicted"/>
<dbReference type="InterPro" id="IPR012341">
    <property type="entry name" value="6hp_glycosidase-like_sf"/>
</dbReference>
<organism evidence="6">
    <name type="scientific">uncultured organism</name>
    <dbReference type="NCBI Taxonomy" id="155900"/>
    <lineage>
        <taxon>unclassified sequences</taxon>
        <taxon>environmental samples</taxon>
    </lineage>
</organism>
<evidence type="ECO:0000256" key="4">
    <source>
        <dbReference type="ARBA" id="ARBA00023326"/>
    </source>
</evidence>
<reference evidence="6" key="1">
    <citation type="submission" date="2012-01" db="EMBL/GenBank/DDBJ databases">
        <title>Recovering genes of Glycosyl Hydrolase Family 9 Cellulase from soil metagenomic DNA samples with CODEHOP Primers.</title>
        <authorList>
            <person name="Wang Q.Y."/>
            <person name="Xiong X.L."/>
            <person name="Jin P."/>
        </authorList>
    </citation>
    <scope>NUCLEOTIDE SEQUENCE</scope>
</reference>
<feature type="non-terminal residue" evidence="6">
    <location>
        <position position="405"/>
    </location>
</feature>
<feature type="non-terminal residue" evidence="6">
    <location>
        <position position="1"/>
    </location>
</feature>
<dbReference type="InterPro" id="IPR018221">
    <property type="entry name" value="Glyco_hydro_9_His_AS"/>
</dbReference>
<dbReference type="InterPro" id="IPR001701">
    <property type="entry name" value="Glyco_hydro_9"/>
</dbReference>
<dbReference type="InterPro" id="IPR008928">
    <property type="entry name" value="6-hairpin_glycosidase_sf"/>
</dbReference>
<accession>I1VGX5</accession>
<evidence type="ECO:0000259" key="5">
    <source>
        <dbReference type="Pfam" id="PF00759"/>
    </source>
</evidence>
<dbReference type="Pfam" id="PF00759">
    <property type="entry name" value="Glyco_hydro_9"/>
    <property type="match status" value="1"/>
</dbReference>
<name>I1VGX5_9ZZZZ</name>
<dbReference type="GO" id="GO:0000272">
    <property type="term" value="P:polysaccharide catabolic process"/>
    <property type="evidence" value="ECO:0007669"/>
    <property type="project" value="UniProtKB-KW"/>
</dbReference>
<evidence type="ECO:0000256" key="1">
    <source>
        <dbReference type="ARBA" id="ARBA00022801"/>
    </source>
</evidence>
<evidence type="ECO:0000256" key="2">
    <source>
        <dbReference type="ARBA" id="ARBA00023277"/>
    </source>
</evidence>
<sequence length="405" mass="43446">DVTGGWYDAGDHGKYVVNGGISVWTMLNQYERIKYLGTSSADFANGKMNIPENANGVADILDEARWEMEFLLKMQVPAGQSKAGMVHHKMHDAAWTGIPLRPDQDSQQRVLRPVSTAATLNLAATAAQCARIWASIDSTFSNKCLTAAQTAWNAAQANPSIYALDSDGTGGGAYGDNNVTDEFYWAAAELYITTGSSTYLNYLTSASTYYKVIPGGGTMSWGFTAPLGNISPAVVPNNLAASEITSIRNNIAATANGYVSTINSQGYRVPITLYEWGSNSSVTNSAIILALAYDFTGSSQYLNGANEAMNYLLGRNAMNKSYVSGYGENPLMNPHHRFWANQANGSFPLPPPGALSGGPNPGVQDPYSAANLAGCKPQKCFVDNYQAYAVNEITVNWNAPLVWMA</sequence>
<dbReference type="InterPro" id="IPR033126">
    <property type="entry name" value="Glyco_hydro_9_Asp/Glu_AS"/>
</dbReference>
<protein>
    <submittedName>
        <fullName evidence="6">Glycoside hydrolase family 9 cellulase</fullName>
    </submittedName>
</protein>
<dbReference type="SUPFAM" id="SSF48208">
    <property type="entry name" value="Six-hairpin glycosidases"/>
    <property type="match status" value="1"/>
</dbReference>
<keyword evidence="2" id="KW-0119">Carbohydrate metabolism</keyword>
<evidence type="ECO:0000256" key="3">
    <source>
        <dbReference type="ARBA" id="ARBA00023295"/>
    </source>
</evidence>
<keyword evidence="1 6" id="KW-0378">Hydrolase</keyword>
<dbReference type="PROSITE" id="PS00592">
    <property type="entry name" value="GH9_2"/>
    <property type="match status" value="1"/>
</dbReference>
<keyword evidence="3" id="KW-0326">Glycosidase</keyword>
<dbReference type="EMBL" id="JQ405628">
    <property type="protein sequence ID" value="AFI43973.1"/>
    <property type="molecule type" value="Genomic_DNA"/>
</dbReference>
<evidence type="ECO:0000313" key="6">
    <source>
        <dbReference type="EMBL" id="AFI43973.1"/>
    </source>
</evidence>
<dbReference type="GO" id="GO:0004553">
    <property type="term" value="F:hydrolase activity, hydrolyzing O-glycosyl compounds"/>
    <property type="evidence" value="ECO:0007669"/>
    <property type="project" value="InterPro"/>
</dbReference>
<dbReference type="PANTHER" id="PTHR22298">
    <property type="entry name" value="ENDO-1,4-BETA-GLUCANASE"/>
    <property type="match status" value="1"/>
</dbReference>
<dbReference type="AlphaFoldDB" id="I1VGX5"/>